<dbReference type="Proteomes" id="UP000518206">
    <property type="component" value="Unassembled WGS sequence"/>
</dbReference>
<proteinExistence type="predicted"/>
<comment type="caution">
    <text evidence="2">The sequence shown here is derived from an EMBL/GenBank/DDBJ whole genome shotgun (WGS) entry which is preliminary data.</text>
</comment>
<gene>
    <name evidence="2" type="ORF">FHR80_000137</name>
</gene>
<dbReference type="SUPFAM" id="SSF46955">
    <property type="entry name" value="Putative DNA-binding domain"/>
    <property type="match status" value="1"/>
</dbReference>
<organism evidence="2 3">
    <name type="scientific">Cellulomonas cellasea</name>
    <dbReference type="NCBI Taxonomy" id="43670"/>
    <lineage>
        <taxon>Bacteria</taxon>
        <taxon>Bacillati</taxon>
        <taxon>Actinomycetota</taxon>
        <taxon>Actinomycetes</taxon>
        <taxon>Micrococcales</taxon>
        <taxon>Cellulomonadaceae</taxon>
        <taxon>Cellulomonas</taxon>
    </lineage>
</organism>
<name>A0A7W4UCY4_9CELL</name>
<dbReference type="RefSeq" id="WP_183294291.1">
    <property type="nucleotide sequence ID" value="NZ_JACHVX010000001.1"/>
</dbReference>
<dbReference type="Pfam" id="PF12728">
    <property type="entry name" value="HTH_17"/>
    <property type="match status" value="1"/>
</dbReference>
<evidence type="ECO:0000259" key="1">
    <source>
        <dbReference type="Pfam" id="PF12728"/>
    </source>
</evidence>
<sequence>MDTDVTSPTQATMTLTELADFLSVTPQALYDLRSKGRGPRGFRVGRLLRFRQAEVEAWIAGMEAADGERHHPRTRT</sequence>
<evidence type="ECO:0000313" key="2">
    <source>
        <dbReference type="EMBL" id="MBB2921243.1"/>
    </source>
</evidence>
<accession>A0A7W4UCY4</accession>
<dbReference type="InterPro" id="IPR009061">
    <property type="entry name" value="DNA-bd_dom_put_sf"/>
</dbReference>
<feature type="domain" description="Helix-turn-helix" evidence="1">
    <location>
        <begin position="13"/>
        <end position="61"/>
    </location>
</feature>
<evidence type="ECO:0000313" key="3">
    <source>
        <dbReference type="Proteomes" id="UP000518206"/>
    </source>
</evidence>
<reference evidence="2 3" key="1">
    <citation type="submission" date="2020-08" db="EMBL/GenBank/DDBJ databases">
        <title>The Agave Microbiome: Exploring the role of microbial communities in plant adaptations to desert environments.</title>
        <authorList>
            <person name="Partida-Martinez L.P."/>
        </authorList>
    </citation>
    <scope>NUCLEOTIDE SEQUENCE [LARGE SCALE GENOMIC DNA]</scope>
    <source>
        <strain evidence="2 3">RAS26</strain>
    </source>
</reference>
<reference evidence="2 3" key="2">
    <citation type="submission" date="2020-08" db="EMBL/GenBank/DDBJ databases">
        <authorList>
            <person name="Partida-Martinez L."/>
            <person name="Huntemann M."/>
            <person name="Clum A."/>
            <person name="Wang J."/>
            <person name="Palaniappan K."/>
            <person name="Ritter S."/>
            <person name="Chen I.-M."/>
            <person name="Stamatis D."/>
            <person name="Reddy T."/>
            <person name="O'Malley R."/>
            <person name="Daum C."/>
            <person name="Shapiro N."/>
            <person name="Ivanova N."/>
            <person name="Kyrpides N."/>
            <person name="Woyke T."/>
        </authorList>
    </citation>
    <scope>NUCLEOTIDE SEQUENCE [LARGE SCALE GENOMIC DNA]</scope>
    <source>
        <strain evidence="2 3">RAS26</strain>
    </source>
</reference>
<dbReference type="AlphaFoldDB" id="A0A7W4UCY4"/>
<protein>
    <submittedName>
        <fullName evidence="2">Excisionase family DNA binding protein</fullName>
    </submittedName>
</protein>
<dbReference type="EMBL" id="JACHVX010000001">
    <property type="protein sequence ID" value="MBB2921243.1"/>
    <property type="molecule type" value="Genomic_DNA"/>
</dbReference>
<dbReference type="InterPro" id="IPR041657">
    <property type="entry name" value="HTH_17"/>
</dbReference>